<reference evidence="2 3" key="1">
    <citation type="submission" date="2020-02" db="EMBL/GenBank/DDBJ databases">
        <title>Paenibacillus sp. nov., isolated from rhizosphere soil of tomato.</title>
        <authorList>
            <person name="Weon H.-Y."/>
            <person name="Lee S.A."/>
        </authorList>
    </citation>
    <scope>NUCLEOTIDE SEQUENCE [LARGE SCALE GENOMIC DNA]</scope>
    <source>
        <strain evidence="2 3">14171R-81</strain>
    </source>
</reference>
<keyword evidence="2" id="KW-0808">Transferase</keyword>
<protein>
    <submittedName>
        <fullName evidence="2">GNAT family N-acetyltransferase</fullName>
    </submittedName>
</protein>
<evidence type="ECO:0000313" key="2">
    <source>
        <dbReference type="EMBL" id="QHW29643.1"/>
    </source>
</evidence>
<evidence type="ECO:0000259" key="1">
    <source>
        <dbReference type="Pfam" id="PF00583"/>
    </source>
</evidence>
<dbReference type="RefSeq" id="WP_162638213.1">
    <property type="nucleotide sequence ID" value="NZ_CP048286.1"/>
</dbReference>
<organism evidence="2 3">
    <name type="scientific">Paenibacillus rhizovicinus</name>
    <dbReference type="NCBI Taxonomy" id="2704463"/>
    <lineage>
        <taxon>Bacteria</taxon>
        <taxon>Bacillati</taxon>
        <taxon>Bacillota</taxon>
        <taxon>Bacilli</taxon>
        <taxon>Bacillales</taxon>
        <taxon>Paenibacillaceae</taxon>
        <taxon>Paenibacillus</taxon>
    </lineage>
</organism>
<dbReference type="InterPro" id="IPR000182">
    <property type="entry name" value="GNAT_dom"/>
</dbReference>
<feature type="domain" description="N-acetyltransferase" evidence="1">
    <location>
        <begin position="17"/>
        <end position="80"/>
    </location>
</feature>
<dbReference type="EMBL" id="CP048286">
    <property type="protein sequence ID" value="QHW29643.1"/>
    <property type="molecule type" value="Genomic_DNA"/>
</dbReference>
<dbReference type="AlphaFoldDB" id="A0A6C0NV73"/>
<dbReference type="InterPro" id="IPR016181">
    <property type="entry name" value="Acyl_CoA_acyltransferase"/>
</dbReference>
<gene>
    <name evidence="2" type="ORF">GZH47_01525</name>
</gene>
<name>A0A6C0NV73_9BACL</name>
<dbReference type="GO" id="GO:0016747">
    <property type="term" value="F:acyltransferase activity, transferring groups other than amino-acyl groups"/>
    <property type="evidence" value="ECO:0007669"/>
    <property type="project" value="InterPro"/>
</dbReference>
<keyword evidence="3" id="KW-1185">Reference proteome</keyword>
<accession>A0A6C0NV73</accession>
<dbReference type="KEGG" id="prz:GZH47_01525"/>
<sequence length="106" mass="11838">MDELQVGFVFLPSKALDFFQDKNGFPVVILIEDEPVGFLVLHYSCEIIDFSENDNALFLRAFSIDRKHQGKGYAKSAMNLLPLPLGKNKLGRSGIELGMHYSLASC</sequence>
<dbReference type="CDD" id="cd04301">
    <property type="entry name" value="NAT_SF"/>
    <property type="match status" value="1"/>
</dbReference>
<evidence type="ECO:0000313" key="3">
    <source>
        <dbReference type="Proteomes" id="UP000479114"/>
    </source>
</evidence>
<dbReference type="Pfam" id="PF00583">
    <property type="entry name" value="Acetyltransf_1"/>
    <property type="match status" value="1"/>
</dbReference>
<dbReference type="Gene3D" id="3.40.630.30">
    <property type="match status" value="1"/>
</dbReference>
<dbReference type="Proteomes" id="UP000479114">
    <property type="component" value="Chromosome"/>
</dbReference>
<proteinExistence type="predicted"/>
<dbReference type="SUPFAM" id="SSF55729">
    <property type="entry name" value="Acyl-CoA N-acyltransferases (Nat)"/>
    <property type="match status" value="1"/>
</dbReference>